<dbReference type="Proteomes" id="UP000823561">
    <property type="component" value="Chromosome 17"/>
</dbReference>
<keyword evidence="2" id="KW-0472">Membrane</keyword>
<keyword evidence="4" id="KW-1185">Reference proteome</keyword>
<dbReference type="AlphaFoldDB" id="A0AAV6G2C2"/>
<comment type="caution">
    <text evidence="3">The sequence shown here is derived from an EMBL/GenBank/DDBJ whole genome shotgun (WGS) entry which is preliminary data.</text>
</comment>
<evidence type="ECO:0000313" key="4">
    <source>
        <dbReference type="Proteomes" id="UP000823561"/>
    </source>
</evidence>
<protein>
    <submittedName>
        <fullName evidence="3">Uncharacterized protein</fullName>
    </submittedName>
</protein>
<accession>A0AAV6G2C2</accession>
<organism evidence="3 4">
    <name type="scientific">Alosa alosa</name>
    <name type="common">allis shad</name>
    <dbReference type="NCBI Taxonomy" id="278164"/>
    <lineage>
        <taxon>Eukaryota</taxon>
        <taxon>Metazoa</taxon>
        <taxon>Chordata</taxon>
        <taxon>Craniata</taxon>
        <taxon>Vertebrata</taxon>
        <taxon>Euteleostomi</taxon>
        <taxon>Actinopterygii</taxon>
        <taxon>Neopterygii</taxon>
        <taxon>Teleostei</taxon>
        <taxon>Clupei</taxon>
        <taxon>Clupeiformes</taxon>
        <taxon>Clupeoidei</taxon>
        <taxon>Clupeidae</taxon>
        <taxon>Alosa</taxon>
    </lineage>
</organism>
<name>A0AAV6G2C2_9TELE</name>
<feature type="compositionally biased region" description="Polar residues" evidence="1">
    <location>
        <begin position="74"/>
        <end position="86"/>
    </location>
</feature>
<sequence>MPTRASPSPTLDSSVFLPHSNQPAVVSGSVLAVVAFILLTGLLCFFRSKKALPFRQRYNIAETAAATERVDMATQPNTDSHPSSGTPLCEEVVSDSDGPPS</sequence>
<evidence type="ECO:0000256" key="2">
    <source>
        <dbReference type="SAM" id="Phobius"/>
    </source>
</evidence>
<proteinExistence type="predicted"/>
<gene>
    <name evidence="3" type="ORF">AALO_G00225530</name>
</gene>
<dbReference type="EMBL" id="JADWDJ010000017">
    <property type="protein sequence ID" value="KAG5267771.1"/>
    <property type="molecule type" value="Genomic_DNA"/>
</dbReference>
<evidence type="ECO:0000313" key="3">
    <source>
        <dbReference type="EMBL" id="KAG5267771.1"/>
    </source>
</evidence>
<keyword evidence="2" id="KW-1133">Transmembrane helix</keyword>
<keyword evidence="2" id="KW-0812">Transmembrane</keyword>
<feature type="transmembrane region" description="Helical" evidence="2">
    <location>
        <begin position="24"/>
        <end position="46"/>
    </location>
</feature>
<evidence type="ECO:0000256" key="1">
    <source>
        <dbReference type="SAM" id="MobiDB-lite"/>
    </source>
</evidence>
<feature type="region of interest" description="Disordered" evidence="1">
    <location>
        <begin position="69"/>
        <end position="101"/>
    </location>
</feature>
<reference evidence="3 4" key="1">
    <citation type="submission" date="2020-10" db="EMBL/GenBank/DDBJ databases">
        <title>Chromosome-scale genome assembly of the Allis shad, Alosa alosa.</title>
        <authorList>
            <person name="Margot Z."/>
            <person name="Christophe K."/>
            <person name="Cabau C."/>
            <person name="Louis A."/>
            <person name="Berthelot C."/>
            <person name="Parey E."/>
            <person name="Roest Crollius H."/>
            <person name="Montfort J."/>
            <person name="Robinson-Rechavi M."/>
            <person name="Bucao C."/>
            <person name="Bouchez O."/>
            <person name="Gislard M."/>
            <person name="Lluch J."/>
            <person name="Milhes M."/>
            <person name="Lampietro C."/>
            <person name="Lopez Roques C."/>
            <person name="Donnadieu C."/>
            <person name="Braasch I."/>
            <person name="Desvignes T."/>
            <person name="Postlethwait J."/>
            <person name="Bobe J."/>
            <person name="Guiguen Y."/>
        </authorList>
    </citation>
    <scope>NUCLEOTIDE SEQUENCE [LARGE SCALE GENOMIC DNA]</scope>
    <source>
        <strain evidence="3">M-15738</strain>
        <tissue evidence="3">Blood</tissue>
    </source>
</reference>